<evidence type="ECO:0000313" key="3">
    <source>
        <dbReference type="Proteomes" id="UP000236327"/>
    </source>
</evidence>
<organism evidence="2 3">
    <name type="scientific">Novosphingobium guangzhouense</name>
    <dbReference type="NCBI Taxonomy" id="1850347"/>
    <lineage>
        <taxon>Bacteria</taxon>
        <taxon>Pseudomonadati</taxon>
        <taxon>Pseudomonadota</taxon>
        <taxon>Alphaproteobacteria</taxon>
        <taxon>Sphingomonadales</taxon>
        <taxon>Sphingomonadaceae</taxon>
        <taxon>Novosphingobium</taxon>
    </lineage>
</organism>
<dbReference type="PANTHER" id="PTHR39600">
    <property type="entry name" value="PEPTIDASE INHIBITOR I78 FAMILY PROTEIN"/>
    <property type="match status" value="1"/>
</dbReference>
<dbReference type="EMBL" id="LYMM01000029">
    <property type="protein sequence ID" value="PNU05070.1"/>
    <property type="molecule type" value="Genomic_DNA"/>
</dbReference>
<accession>A0A2K2G1Z3</accession>
<proteinExistence type="predicted"/>
<dbReference type="RefSeq" id="WP_103095734.1">
    <property type="nucleotide sequence ID" value="NZ_LYMM01000029.1"/>
</dbReference>
<dbReference type="AlphaFoldDB" id="A0A2K2G1Z3"/>
<dbReference type="PANTHER" id="PTHR39600:SF1">
    <property type="entry name" value="PEPTIDASE INHIBITOR I78 FAMILY PROTEIN"/>
    <property type="match status" value="1"/>
</dbReference>
<keyword evidence="3" id="KW-1185">Reference proteome</keyword>
<name>A0A2K2G1Z3_9SPHN</name>
<dbReference type="Gene3D" id="3.30.10.10">
    <property type="entry name" value="Trypsin Inhibitor V, subunit A"/>
    <property type="match status" value="1"/>
</dbReference>
<dbReference type="Pfam" id="PF11720">
    <property type="entry name" value="Inhibitor_I78"/>
    <property type="match status" value="1"/>
</dbReference>
<gene>
    <name evidence="2" type="ORF">A8V01_04355</name>
</gene>
<dbReference type="InterPro" id="IPR021719">
    <property type="entry name" value="Prot_inh_I78"/>
</dbReference>
<sequence>MSPNTFIAPLALALMLAACNGQASPEKAPAPVAENAPTCGADQFASYIGQQATDATIAAIQSKRGDAPIRVIRPGMAVTMDYRAERLNVDVDGSGTIKRFHCS</sequence>
<feature type="chain" id="PRO_5014456698" description="Peptidase inhibitor I78" evidence="1">
    <location>
        <begin position="24"/>
        <end position="103"/>
    </location>
</feature>
<feature type="signal peptide" evidence="1">
    <location>
        <begin position="1"/>
        <end position="23"/>
    </location>
</feature>
<evidence type="ECO:0008006" key="4">
    <source>
        <dbReference type="Google" id="ProtNLM"/>
    </source>
</evidence>
<protein>
    <recommendedName>
        <fullName evidence="4">Peptidase inhibitor I78</fullName>
    </recommendedName>
</protein>
<comment type="caution">
    <text evidence="2">The sequence shown here is derived from an EMBL/GenBank/DDBJ whole genome shotgun (WGS) entry which is preliminary data.</text>
</comment>
<reference evidence="2 3" key="1">
    <citation type="submission" date="2016-05" db="EMBL/GenBank/DDBJ databases">
        <title>Complete genome sequence of Novosphingobium guangzhouense SA925(T).</title>
        <authorList>
            <person name="Sha S."/>
        </authorList>
    </citation>
    <scope>NUCLEOTIDE SEQUENCE [LARGE SCALE GENOMIC DNA]</scope>
    <source>
        <strain evidence="2 3">SA925</strain>
    </source>
</reference>
<keyword evidence="1" id="KW-0732">Signal</keyword>
<dbReference type="OrthoDB" id="8724542at2"/>
<evidence type="ECO:0000256" key="1">
    <source>
        <dbReference type="SAM" id="SignalP"/>
    </source>
</evidence>
<dbReference type="Proteomes" id="UP000236327">
    <property type="component" value="Unassembled WGS sequence"/>
</dbReference>
<evidence type="ECO:0000313" key="2">
    <source>
        <dbReference type="EMBL" id="PNU05070.1"/>
    </source>
</evidence>